<dbReference type="STRING" id="1703770.AMJ39_08270"/>
<dbReference type="PRINTS" id="PR01590">
    <property type="entry name" value="HTHFIS"/>
</dbReference>
<gene>
    <name evidence="10" type="ORF">AMJ39_08270</name>
</gene>
<dbReference type="GO" id="GO:0043565">
    <property type="term" value="F:sequence-specific DNA binding"/>
    <property type="evidence" value="ECO:0007669"/>
    <property type="project" value="InterPro"/>
</dbReference>
<evidence type="ECO:0000256" key="5">
    <source>
        <dbReference type="ARBA" id="ARBA00023125"/>
    </source>
</evidence>
<dbReference type="InterPro" id="IPR003593">
    <property type="entry name" value="AAA+_ATPase"/>
</dbReference>
<feature type="domain" description="Response regulatory" evidence="9">
    <location>
        <begin position="3"/>
        <end position="117"/>
    </location>
</feature>
<accession>A0A0S7WPY9</accession>
<dbReference type="Gene3D" id="3.40.50.2300">
    <property type="match status" value="1"/>
</dbReference>
<dbReference type="PANTHER" id="PTHR32071">
    <property type="entry name" value="TRANSCRIPTIONAL REGULATORY PROTEIN"/>
    <property type="match status" value="1"/>
</dbReference>
<dbReference type="SUPFAM" id="SSF46689">
    <property type="entry name" value="Homeodomain-like"/>
    <property type="match status" value="1"/>
</dbReference>
<comment type="caution">
    <text evidence="10">The sequence shown here is derived from an EMBL/GenBank/DDBJ whole genome shotgun (WGS) entry which is preliminary data.</text>
</comment>
<proteinExistence type="predicted"/>
<dbReference type="Pfam" id="PF02954">
    <property type="entry name" value="HTH_8"/>
    <property type="match status" value="1"/>
</dbReference>
<keyword evidence="4" id="KW-0805">Transcription regulation</keyword>
<dbReference type="Gene3D" id="1.10.10.60">
    <property type="entry name" value="Homeodomain-like"/>
    <property type="match status" value="1"/>
</dbReference>
<dbReference type="PROSITE" id="PS50045">
    <property type="entry name" value="SIGMA54_INTERACT_4"/>
    <property type="match status" value="1"/>
</dbReference>
<dbReference type="InterPro" id="IPR009057">
    <property type="entry name" value="Homeodomain-like_sf"/>
</dbReference>
<keyword evidence="3" id="KW-0067">ATP-binding</keyword>
<evidence type="ECO:0000256" key="6">
    <source>
        <dbReference type="ARBA" id="ARBA00023163"/>
    </source>
</evidence>
<dbReference type="InterPro" id="IPR025943">
    <property type="entry name" value="Sigma_54_int_dom_ATP-bd_2"/>
</dbReference>
<dbReference type="GO" id="GO:0006355">
    <property type="term" value="P:regulation of DNA-templated transcription"/>
    <property type="evidence" value="ECO:0007669"/>
    <property type="project" value="InterPro"/>
</dbReference>
<dbReference type="PROSITE" id="PS50110">
    <property type="entry name" value="RESPONSE_REGULATORY"/>
    <property type="match status" value="1"/>
</dbReference>
<dbReference type="CDD" id="cd00009">
    <property type="entry name" value="AAA"/>
    <property type="match status" value="1"/>
</dbReference>
<dbReference type="PROSITE" id="PS00675">
    <property type="entry name" value="SIGMA54_INTERACT_1"/>
    <property type="match status" value="1"/>
</dbReference>
<feature type="domain" description="Sigma-54 factor interaction" evidence="8">
    <location>
        <begin position="142"/>
        <end position="371"/>
    </location>
</feature>
<dbReference type="AlphaFoldDB" id="A0A0S7WPY9"/>
<dbReference type="PROSITE" id="PS00676">
    <property type="entry name" value="SIGMA54_INTERACT_2"/>
    <property type="match status" value="1"/>
</dbReference>
<organism evidence="10 11">
    <name type="scientific">candidate division TA06 bacterium DG_24</name>
    <dbReference type="NCBI Taxonomy" id="1703770"/>
    <lineage>
        <taxon>Bacteria</taxon>
        <taxon>Bacteria division TA06</taxon>
    </lineage>
</organism>
<dbReference type="Pfam" id="PF00072">
    <property type="entry name" value="Response_reg"/>
    <property type="match status" value="1"/>
</dbReference>
<evidence type="ECO:0000256" key="1">
    <source>
        <dbReference type="ARBA" id="ARBA00022553"/>
    </source>
</evidence>
<dbReference type="InterPro" id="IPR058031">
    <property type="entry name" value="AAA_lid_NorR"/>
</dbReference>
<sequence>MDSILIIEDKESMRRMLMHTMRAEGLDVDTAADGEEGIAKAKSRSYDIVLVDLKLPGKSGLEVLRAVRDQDPLTIVIVMTAFGTIETAVQAMKEGAYDFLAKPFDADHLLLLIRRALEQRNLLTENILLREACSDTQGLPTIIGEGPAITKVMELVRQVAPSDANVLLMGESGTGKELFARAIHTMSLRKQFPFVPINCAAIPHELLENELFGSERGAYTGSVGKKIGKFELADKGTIFLDEVGDLDLALQAKLLRVLQERQFERLGGTKTISVEVRVISASNKDLLSEMKEKSFREDLYYRLSVFPIHIPPLRERREDIPLLVDHLLEKYRGELKREKLTVTPEALRKLEHYSWPGNVRELENAIERAAILAVDREIRSEHIWVREDSIELPGDDLGMLGGLKEVAEHGARMAESQVLRKVLAETGGNKSEAARRLGVTYKTLLTKARKYGLT</sequence>
<dbReference type="Pfam" id="PF00158">
    <property type="entry name" value="Sigma54_activat"/>
    <property type="match status" value="1"/>
</dbReference>
<dbReference type="InterPro" id="IPR011006">
    <property type="entry name" value="CheY-like_superfamily"/>
</dbReference>
<reference evidence="10 11" key="1">
    <citation type="journal article" date="2015" name="Microbiome">
        <title>Genomic resolution of linkages in carbon, nitrogen, and sulfur cycling among widespread estuary sediment bacteria.</title>
        <authorList>
            <person name="Baker B.J."/>
            <person name="Lazar C.S."/>
            <person name="Teske A.P."/>
            <person name="Dick G.J."/>
        </authorList>
    </citation>
    <scope>NUCLEOTIDE SEQUENCE [LARGE SCALE GENOMIC DNA]</scope>
    <source>
        <strain evidence="10">DG_24</strain>
    </source>
</reference>
<evidence type="ECO:0000313" key="10">
    <source>
        <dbReference type="EMBL" id="KPJ52253.1"/>
    </source>
</evidence>
<protein>
    <recommendedName>
        <fullName evidence="12">Fis family transcriptional regulator</fullName>
    </recommendedName>
</protein>
<dbReference type="SMART" id="SM00382">
    <property type="entry name" value="AAA"/>
    <property type="match status" value="1"/>
</dbReference>
<dbReference type="FunFam" id="3.40.50.300:FF:000006">
    <property type="entry name" value="DNA-binding transcriptional regulator NtrC"/>
    <property type="match status" value="1"/>
</dbReference>
<feature type="modified residue" description="4-aspartylphosphate" evidence="7">
    <location>
        <position position="52"/>
    </location>
</feature>
<evidence type="ECO:0000256" key="3">
    <source>
        <dbReference type="ARBA" id="ARBA00022840"/>
    </source>
</evidence>
<dbReference type="InterPro" id="IPR002078">
    <property type="entry name" value="Sigma_54_int"/>
</dbReference>
<keyword evidence="2" id="KW-0547">Nucleotide-binding</keyword>
<dbReference type="EMBL" id="LIZS01000068">
    <property type="protein sequence ID" value="KPJ52253.1"/>
    <property type="molecule type" value="Genomic_DNA"/>
</dbReference>
<keyword evidence="5" id="KW-0238">DNA-binding</keyword>
<dbReference type="SUPFAM" id="SSF52172">
    <property type="entry name" value="CheY-like"/>
    <property type="match status" value="1"/>
</dbReference>
<dbReference type="SMART" id="SM00448">
    <property type="entry name" value="REC"/>
    <property type="match status" value="1"/>
</dbReference>
<dbReference type="PANTHER" id="PTHR32071:SF113">
    <property type="entry name" value="ALGINATE BIOSYNTHESIS TRANSCRIPTIONAL REGULATORY PROTEIN ALGB"/>
    <property type="match status" value="1"/>
</dbReference>
<dbReference type="GO" id="GO:0005524">
    <property type="term" value="F:ATP binding"/>
    <property type="evidence" value="ECO:0007669"/>
    <property type="project" value="UniProtKB-KW"/>
</dbReference>
<dbReference type="InterPro" id="IPR025944">
    <property type="entry name" value="Sigma_54_int_dom_CS"/>
</dbReference>
<dbReference type="InterPro" id="IPR002197">
    <property type="entry name" value="HTH_Fis"/>
</dbReference>
<name>A0A0S7WPY9_UNCT6</name>
<evidence type="ECO:0008006" key="12">
    <source>
        <dbReference type="Google" id="ProtNLM"/>
    </source>
</evidence>
<evidence type="ECO:0000256" key="4">
    <source>
        <dbReference type="ARBA" id="ARBA00023015"/>
    </source>
</evidence>
<dbReference type="Pfam" id="PF25601">
    <property type="entry name" value="AAA_lid_14"/>
    <property type="match status" value="1"/>
</dbReference>
<dbReference type="InterPro" id="IPR001789">
    <property type="entry name" value="Sig_transdc_resp-reg_receiver"/>
</dbReference>
<dbReference type="GO" id="GO:0000160">
    <property type="term" value="P:phosphorelay signal transduction system"/>
    <property type="evidence" value="ECO:0007669"/>
    <property type="project" value="InterPro"/>
</dbReference>
<evidence type="ECO:0000256" key="7">
    <source>
        <dbReference type="PROSITE-ProRule" id="PRU00169"/>
    </source>
</evidence>
<evidence type="ECO:0000313" key="11">
    <source>
        <dbReference type="Proteomes" id="UP000052008"/>
    </source>
</evidence>
<dbReference type="SUPFAM" id="SSF52540">
    <property type="entry name" value="P-loop containing nucleoside triphosphate hydrolases"/>
    <property type="match status" value="1"/>
</dbReference>
<evidence type="ECO:0000259" key="8">
    <source>
        <dbReference type="PROSITE" id="PS50045"/>
    </source>
</evidence>
<dbReference type="Gene3D" id="1.10.8.60">
    <property type="match status" value="1"/>
</dbReference>
<dbReference type="InterPro" id="IPR025662">
    <property type="entry name" value="Sigma_54_int_dom_ATP-bd_1"/>
</dbReference>
<dbReference type="PROSITE" id="PS00688">
    <property type="entry name" value="SIGMA54_INTERACT_3"/>
    <property type="match status" value="1"/>
</dbReference>
<evidence type="ECO:0000259" key="9">
    <source>
        <dbReference type="PROSITE" id="PS50110"/>
    </source>
</evidence>
<evidence type="ECO:0000256" key="2">
    <source>
        <dbReference type="ARBA" id="ARBA00022741"/>
    </source>
</evidence>
<keyword evidence="1 7" id="KW-0597">Phosphoprotein</keyword>
<dbReference type="FunFam" id="3.40.50.2300:FF:000018">
    <property type="entry name" value="DNA-binding transcriptional regulator NtrC"/>
    <property type="match status" value="1"/>
</dbReference>
<dbReference type="InterPro" id="IPR027417">
    <property type="entry name" value="P-loop_NTPase"/>
</dbReference>
<dbReference type="Proteomes" id="UP000052008">
    <property type="component" value="Unassembled WGS sequence"/>
</dbReference>
<keyword evidence="6" id="KW-0804">Transcription</keyword>
<dbReference type="Gene3D" id="3.40.50.300">
    <property type="entry name" value="P-loop containing nucleotide triphosphate hydrolases"/>
    <property type="match status" value="1"/>
</dbReference>